<evidence type="ECO:0000256" key="8">
    <source>
        <dbReference type="ARBA" id="ARBA00022989"/>
    </source>
</evidence>
<evidence type="ECO:0000256" key="14">
    <source>
        <dbReference type="PIRSR" id="PIRSR601834-1"/>
    </source>
</evidence>
<comment type="subcellular location">
    <subcellularLocation>
        <location evidence="2">Mitochondrion outer membrane</location>
        <topology evidence="2">Single-pass membrane protein</topology>
    </subcellularLocation>
</comment>
<dbReference type="PROSITE" id="PS51384">
    <property type="entry name" value="FAD_FR"/>
    <property type="match status" value="1"/>
</dbReference>
<dbReference type="InterPro" id="IPR001709">
    <property type="entry name" value="Flavoprot_Pyr_Nucl_cyt_Rdtase"/>
</dbReference>
<accession>G0W8D2</accession>
<comment type="catalytic activity">
    <reaction evidence="13 15">
        <text>2 Fe(III)-[cytochrome b5] + NADH = 2 Fe(II)-[cytochrome b5] + NAD(+) + H(+)</text>
        <dbReference type="Rhea" id="RHEA:46680"/>
        <dbReference type="Rhea" id="RHEA-COMP:10438"/>
        <dbReference type="Rhea" id="RHEA-COMP:10439"/>
        <dbReference type="ChEBI" id="CHEBI:15378"/>
        <dbReference type="ChEBI" id="CHEBI:29033"/>
        <dbReference type="ChEBI" id="CHEBI:29034"/>
        <dbReference type="ChEBI" id="CHEBI:57540"/>
        <dbReference type="ChEBI" id="CHEBI:57945"/>
        <dbReference type="EC" id="1.6.2.2"/>
    </reaction>
</comment>
<keyword evidence="7 14" id="KW-0274">FAD</keyword>
<feature type="binding site" evidence="14">
    <location>
        <position position="127"/>
    </location>
    <ligand>
        <name>FAD</name>
        <dbReference type="ChEBI" id="CHEBI:57692"/>
    </ligand>
</feature>
<dbReference type="RefSeq" id="XP_003669286.1">
    <property type="nucleotide sequence ID" value="XM_003669238.1"/>
</dbReference>
<evidence type="ECO:0000256" key="10">
    <source>
        <dbReference type="ARBA" id="ARBA00023027"/>
    </source>
</evidence>
<dbReference type="eggNOG" id="KOG0534">
    <property type="taxonomic scope" value="Eukaryota"/>
</dbReference>
<dbReference type="InterPro" id="IPR039261">
    <property type="entry name" value="FNR_nucleotide-bd"/>
</dbReference>
<dbReference type="OrthoDB" id="432685at2759"/>
<evidence type="ECO:0000256" key="12">
    <source>
        <dbReference type="ARBA" id="ARBA00023136"/>
    </source>
</evidence>
<dbReference type="GO" id="GO:0090524">
    <property type="term" value="F:cytochrome-b5 reductase activity, acting on NADH"/>
    <property type="evidence" value="ECO:0007669"/>
    <property type="project" value="UniProtKB-EC"/>
</dbReference>
<evidence type="ECO:0000259" key="17">
    <source>
        <dbReference type="PROSITE" id="PS51384"/>
    </source>
</evidence>
<dbReference type="HOGENOM" id="CLU_003827_9_1_1"/>
<protein>
    <recommendedName>
        <fullName evidence="15">NADH-cytochrome b5 reductase</fullName>
        <ecNumber evidence="15">1.6.2.2</ecNumber>
    </recommendedName>
</protein>
<dbReference type="AlphaFoldDB" id="G0W8D2"/>
<feature type="binding site" evidence="14">
    <location>
        <position position="169"/>
    </location>
    <ligand>
        <name>FAD</name>
        <dbReference type="ChEBI" id="CHEBI:57692"/>
    </ligand>
</feature>
<keyword evidence="4 14" id="KW-0285">Flavoprotein</keyword>
<evidence type="ECO:0000256" key="7">
    <source>
        <dbReference type="ARBA" id="ARBA00022827"/>
    </source>
</evidence>
<feature type="transmembrane region" description="Helical" evidence="16">
    <location>
        <begin position="12"/>
        <end position="31"/>
    </location>
</feature>
<dbReference type="GO" id="GO:0005741">
    <property type="term" value="C:mitochondrial outer membrane"/>
    <property type="evidence" value="ECO:0007669"/>
    <property type="project" value="UniProtKB-SubCell"/>
</dbReference>
<comment type="similarity">
    <text evidence="3 15">Belongs to the flavoprotein pyridine nucleotide cytochrome reductase family.</text>
</comment>
<evidence type="ECO:0000256" key="1">
    <source>
        <dbReference type="ARBA" id="ARBA00001974"/>
    </source>
</evidence>
<evidence type="ECO:0000256" key="13">
    <source>
        <dbReference type="ARBA" id="ARBA00047682"/>
    </source>
</evidence>
<dbReference type="EC" id="1.6.2.2" evidence="15"/>
<evidence type="ECO:0000256" key="15">
    <source>
        <dbReference type="RuleBase" id="RU361226"/>
    </source>
</evidence>
<keyword evidence="9 15" id="KW-0560">Oxidoreductase</keyword>
<dbReference type="PANTHER" id="PTHR19370:SF171">
    <property type="entry name" value="NADH-CYTOCHROME B5 REDUCTASE 2"/>
    <property type="match status" value="1"/>
</dbReference>
<dbReference type="KEGG" id="ndi:NDAI_0C03830"/>
<evidence type="ECO:0000256" key="6">
    <source>
        <dbReference type="ARBA" id="ARBA00022787"/>
    </source>
</evidence>
<keyword evidence="6" id="KW-1000">Mitochondrion outer membrane</keyword>
<keyword evidence="11" id="KW-0496">Mitochondrion</keyword>
<dbReference type="GO" id="GO:0006696">
    <property type="term" value="P:ergosterol biosynthetic process"/>
    <property type="evidence" value="ECO:0007669"/>
    <property type="project" value="TreeGrafter"/>
</dbReference>
<dbReference type="InterPro" id="IPR017938">
    <property type="entry name" value="Riboflavin_synthase-like_b-brl"/>
</dbReference>
<evidence type="ECO:0000256" key="5">
    <source>
        <dbReference type="ARBA" id="ARBA00022692"/>
    </source>
</evidence>
<evidence type="ECO:0000313" key="18">
    <source>
        <dbReference type="EMBL" id="CCD24043.1"/>
    </source>
</evidence>
<feature type="binding site" evidence="14">
    <location>
        <position position="126"/>
    </location>
    <ligand>
        <name>FAD</name>
        <dbReference type="ChEBI" id="CHEBI:57692"/>
    </ligand>
</feature>
<dbReference type="FunFam" id="3.40.50.80:FF:000009">
    <property type="entry name" value="NADH-cytochrome b5 reductase"/>
    <property type="match status" value="1"/>
</dbReference>
<dbReference type="GeneID" id="11496476"/>
<dbReference type="InterPro" id="IPR017927">
    <property type="entry name" value="FAD-bd_FR_type"/>
</dbReference>
<feature type="binding site" evidence="14">
    <location>
        <position position="120"/>
    </location>
    <ligand>
        <name>FAD</name>
        <dbReference type="ChEBI" id="CHEBI:57692"/>
    </ligand>
</feature>
<dbReference type="InterPro" id="IPR008333">
    <property type="entry name" value="Cbr1-like_FAD-bd_dom"/>
</dbReference>
<dbReference type="Proteomes" id="UP000000689">
    <property type="component" value="Chromosome 3"/>
</dbReference>
<evidence type="ECO:0000256" key="16">
    <source>
        <dbReference type="SAM" id="Phobius"/>
    </source>
</evidence>
<dbReference type="EMBL" id="HE580269">
    <property type="protein sequence ID" value="CCD24043.1"/>
    <property type="molecule type" value="Genomic_DNA"/>
</dbReference>
<comment type="cofactor">
    <cofactor evidence="1 14 15">
        <name>FAD</name>
        <dbReference type="ChEBI" id="CHEBI:57692"/>
    </cofactor>
</comment>
<reference evidence="18 19" key="1">
    <citation type="journal article" date="2011" name="Proc. Natl. Acad. Sci. U.S.A.">
        <title>Evolutionary erosion of yeast sex chromosomes by mating-type switching accidents.</title>
        <authorList>
            <person name="Gordon J.L."/>
            <person name="Armisen D."/>
            <person name="Proux-Wera E."/>
            <person name="Oheigeartaigh S.S."/>
            <person name="Byrne K.P."/>
            <person name="Wolfe K.H."/>
        </authorList>
    </citation>
    <scope>NUCLEOTIDE SEQUENCE [LARGE SCALE GENOMIC DNA]</scope>
    <source>
        <strain evidence="19">ATCC 10597 / BCRC 20456 / CBS 421 / NBRC 0211 / NRRL Y-12639</strain>
    </source>
</reference>
<feature type="binding site" evidence="14">
    <location>
        <position position="103"/>
    </location>
    <ligand>
        <name>FAD</name>
        <dbReference type="ChEBI" id="CHEBI:57692"/>
    </ligand>
</feature>
<dbReference type="STRING" id="1071378.G0W8D2"/>
<dbReference type="InterPro" id="IPR001834">
    <property type="entry name" value="CBR-like"/>
</dbReference>
<dbReference type="Gene3D" id="2.40.30.10">
    <property type="entry name" value="Translation factors"/>
    <property type="match status" value="1"/>
</dbReference>
<evidence type="ECO:0000256" key="9">
    <source>
        <dbReference type="ARBA" id="ARBA00023002"/>
    </source>
</evidence>
<keyword evidence="19" id="KW-1185">Reference proteome</keyword>
<dbReference type="Pfam" id="PF00970">
    <property type="entry name" value="FAD_binding_6"/>
    <property type="match status" value="1"/>
</dbReference>
<dbReference type="SUPFAM" id="SSF52343">
    <property type="entry name" value="Ferredoxin reductase-like, C-terminal NADP-linked domain"/>
    <property type="match status" value="1"/>
</dbReference>
<dbReference type="Gene3D" id="3.40.50.80">
    <property type="entry name" value="Nucleotide-binding domain of ferredoxin-NADP reductase (FNR) module"/>
    <property type="match status" value="1"/>
</dbReference>
<dbReference type="SUPFAM" id="SSF63380">
    <property type="entry name" value="Riboflavin synthase domain-like"/>
    <property type="match status" value="1"/>
</dbReference>
<feature type="binding site" evidence="14">
    <location>
        <position position="101"/>
    </location>
    <ligand>
        <name>FAD</name>
        <dbReference type="ChEBI" id="CHEBI:57692"/>
    </ligand>
</feature>
<dbReference type="PANTHER" id="PTHR19370">
    <property type="entry name" value="NADH-CYTOCHROME B5 REDUCTASE"/>
    <property type="match status" value="1"/>
</dbReference>
<evidence type="ECO:0000256" key="2">
    <source>
        <dbReference type="ARBA" id="ARBA00004572"/>
    </source>
</evidence>
<dbReference type="PRINTS" id="PR00371">
    <property type="entry name" value="FPNCR"/>
</dbReference>
<feature type="domain" description="FAD-binding FR-type" evidence="17">
    <location>
        <begin position="49"/>
        <end position="152"/>
    </location>
</feature>
<dbReference type="PRINTS" id="PR00406">
    <property type="entry name" value="CYTB5RDTASE"/>
</dbReference>
<keyword evidence="5 16" id="KW-0812">Transmembrane</keyword>
<organism evidence="18 19">
    <name type="scientific">Naumovozyma dairenensis (strain ATCC 10597 / BCRC 20456 / CBS 421 / NBRC 0211 / NRRL Y-12639)</name>
    <name type="common">Saccharomyces dairenensis</name>
    <dbReference type="NCBI Taxonomy" id="1071378"/>
    <lineage>
        <taxon>Eukaryota</taxon>
        <taxon>Fungi</taxon>
        <taxon>Dikarya</taxon>
        <taxon>Ascomycota</taxon>
        <taxon>Saccharomycotina</taxon>
        <taxon>Saccharomycetes</taxon>
        <taxon>Saccharomycetales</taxon>
        <taxon>Saccharomycetaceae</taxon>
        <taxon>Naumovozyma</taxon>
    </lineage>
</organism>
<dbReference type="OMA" id="PLIHNMK"/>
<feature type="binding site" evidence="14">
    <location>
        <position position="102"/>
    </location>
    <ligand>
        <name>FAD</name>
        <dbReference type="ChEBI" id="CHEBI:57692"/>
    </ligand>
</feature>
<dbReference type="Pfam" id="PF00175">
    <property type="entry name" value="NAD_binding_1"/>
    <property type="match status" value="1"/>
</dbReference>
<evidence type="ECO:0000256" key="3">
    <source>
        <dbReference type="ARBA" id="ARBA00006105"/>
    </source>
</evidence>
<proteinExistence type="inferred from homology"/>
<dbReference type="FunFam" id="2.40.30.10:FF:000032">
    <property type="entry name" value="NADH-cytochrome b5 reductase"/>
    <property type="match status" value="1"/>
</dbReference>
<dbReference type="InterPro" id="IPR001433">
    <property type="entry name" value="OxRdtase_FAD/NAD-bd"/>
</dbReference>
<evidence type="ECO:0000256" key="11">
    <source>
        <dbReference type="ARBA" id="ARBA00023128"/>
    </source>
</evidence>
<keyword evidence="10 15" id="KW-0520">NAD</keyword>
<keyword evidence="12 16" id="KW-0472">Membrane</keyword>
<dbReference type="CDD" id="cd06183">
    <property type="entry name" value="cyt_b5_reduct_like"/>
    <property type="match status" value="1"/>
</dbReference>
<name>G0W8D2_NAUDC</name>
<keyword evidence="8 16" id="KW-1133">Transmembrane helix</keyword>
<evidence type="ECO:0000313" key="19">
    <source>
        <dbReference type="Proteomes" id="UP000000689"/>
    </source>
</evidence>
<sequence>MGLCCLSSSTPGFIPMVLGALLVGFSIYYFIRRHGLYLQKTNYVLKGDGAWEEVTLYKVQKEAHNVKRFIFKLPEDMTLGLPLCGNILTKFVTEKGYNVVRPYTPISDIHAKGSFELCIKRYPDGKMGTHMHSLKPGDKLSIKGPIKKWPWKPNQFKEITLLGAGSGTTPLYQLASHVVKNRKDKTKVNVYYGNKTVGDILLKKEWKELEEQHPGQINVQFFVNEVSGEGKDKFNGHVGFITKDYIKNHAAGPDQKTHIFICGPSGFMKAFSGEKSNSKEQGPLTGILKELGYSADQVFKY</sequence>
<gene>
    <name evidence="18" type="primary">NDAI0C03830</name>
    <name evidence="18" type="ordered locus">NDAI_0C03830</name>
</gene>
<evidence type="ECO:0000256" key="4">
    <source>
        <dbReference type="ARBA" id="ARBA00022630"/>
    </source>
</evidence>